<proteinExistence type="predicted"/>
<dbReference type="InterPro" id="IPR002696">
    <property type="entry name" value="Membr_insert_effic_factor_YidD"/>
</dbReference>
<sequence length="156" mass="18593">MTKNKYFNPIIFSFLFVVSSFAQTDWQRWEKSEPNYLKDSFHSERDYSYRFSSLSYIVLKSLVNAYWILISDVDGDNCPFHPSCSSFLVESVRETNLIQGTLMFFDRFTRDSNPVGRDEHYPIYKNYRFYDPPEIYTLKKDKISFIPPHTVINSDE</sequence>
<dbReference type="EMBL" id="CP003418">
    <property type="protein sequence ID" value="AFH49979.1"/>
    <property type="molecule type" value="Genomic_DNA"/>
</dbReference>
<protein>
    <recommendedName>
        <fullName evidence="3">Membrane protein insertion efficiency factor YidD</fullName>
    </recommendedName>
</protein>
<dbReference type="RefSeq" id="WP_014561128.1">
    <property type="nucleotide sequence ID" value="NC_017464.1"/>
</dbReference>
<dbReference type="STRING" id="945713.IALB_2276"/>
<organism evidence="1 2">
    <name type="scientific">Ignavibacterium album (strain DSM 19864 / JCM 16511 / NBRC 101810 / Mat9-16)</name>
    <dbReference type="NCBI Taxonomy" id="945713"/>
    <lineage>
        <taxon>Bacteria</taxon>
        <taxon>Pseudomonadati</taxon>
        <taxon>Ignavibacteriota</taxon>
        <taxon>Ignavibacteria</taxon>
        <taxon>Ignavibacteriales</taxon>
        <taxon>Ignavibacteriaceae</taxon>
        <taxon>Ignavibacterium</taxon>
    </lineage>
</organism>
<accession>I0ALX2</accession>
<keyword evidence="2" id="KW-1185">Reference proteome</keyword>
<evidence type="ECO:0000313" key="2">
    <source>
        <dbReference type="Proteomes" id="UP000007394"/>
    </source>
</evidence>
<dbReference type="KEGG" id="ial:IALB_2276"/>
<evidence type="ECO:0000313" key="1">
    <source>
        <dbReference type="EMBL" id="AFH49979.1"/>
    </source>
</evidence>
<dbReference type="Pfam" id="PF01809">
    <property type="entry name" value="YidD"/>
    <property type="match status" value="1"/>
</dbReference>
<evidence type="ECO:0008006" key="3">
    <source>
        <dbReference type="Google" id="ProtNLM"/>
    </source>
</evidence>
<reference evidence="1 2" key="1">
    <citation type="journal article" date="2012" name="Front. Microbiol.">
        <title>Complete genome of Ignavibacterium album, a metabolically versatile, flagellated, facultative anaerobe from the phylum Chlorobi.</title>
        <authorList>
            <person name="Liu Z."/>
            <person name="Frigaard N.-U."/>
            <person name="Vogl K."/>
            <person name="Iino T."/>
            <person name="Ohkuma M."/>
            <person name="Overmann J."/>
            <person name="Bryant D.A."/>
        </authorList>
    </citation>
    <scope>NUCLEOTIDE SEQUENCE [LARGE SCALE GENOMIC DNA]</scope>
    <source>
        <strain evidence="2">DSM 19864 / JCM 16511 / NBRC 101810 / Mat9-16</strain>
    </source>
</reference>
<name>I0ALX2_IGNAJ</name>
<gene>
    <name evidence="1" type="ordered locus">IALB_2276</name>
</gene>
<dbReference type="HOGENOM" id="CLU_1684190_0_0_10"/>
<dbReference type="Proteomes" id="UP000007394">
    <property type="component" value="Chromosome"/>
</dbReference>
<dbReference type="AlphaFoldDB" id="I0ALX2"/>
<dbReference type="eggNOG" id="COG0759">
    <property type="taxonomic scope" value="Bacteria"/>
</dbReference>
<dbReference type="NCBIfam" id="TIGR00278">
    <property type="entry name" value="membrane protein insertion efficiency factor YidD"/>
    <property type="match status" value="1"/>
</dbReference>
<dbReference type="SMART" id="SM01234">
    <property type="entry name" value="Haemolytic"/>
    <property type="match status" value="1"/>
</dbReference>